<accession>A0A3P8JIG5</accession>
<gene>
    <name evidence="1" type="ORF">NCTC13098_02939</name>
</gene>
<dbReference type="EMBL" id="LR131271">
    <property type="protein sequence ID" value="VDR26588.1"/>
    <property type="molecule type" value="Genomic_DNA"/>
</dbReference>
<reference evidence="1 2" key="1">
    <citation type="submission" date="2018-12" db="EMBL/GenBank/DDBJ databases">
        <authorList>
            <consortium name="Pathogen Informatics"/>
        </authorList>
    </citation>
    <scope>NUCLEOTIDE SEQUENCE [LARGE SCALE GENOMIC DNA]</scope>
    <source>
        <strain evidence="1 2">NCTC13098</strain>
    </source>
</reference>
<organism evidence="1 2">
    <name type="scientific">Raoultella terrigena</name>
    <name type="common">Klebsiella terrigena</name>
    <dbReference type="NCBI Taxonomy" id="577"/>
    <lineage>
        <taxon>Bacteria</taxon>
        <taxon>Pseudomonadati</taxon>
        <taxon>Pseudomonadota</taxon>
        <taxon>Gammaproteobacteria</taxon>
        <taxon>Enterobacterales</taxon>
        <taxon>Enterobacteriaceae</taxon>
        <taxon>Klebsiella/Raoultella group</taxon>
        <taxon>Raoultella</taxon>
    </lineage>
</organism>
<sequence>MHDFIKLTANLKIQLRNMMVEDRFIQLLHFMPGFLQTLHKHFHRGGHARVAEVSAITVVSSKPFKSPSSATGVKLILSNSEAYTPPCGRCFSDNGATRQILGFVID</sequence>
<dbReference type="AlphaFoldDB" id="A0A3P8JIG5"/>
<dbReference type="Proteomes" id="UP000274346">
    <property type="component" value="Chromosome"/>
</dbReference>
<proteinExistence type="predicted"/>
<dbReference type="KEGG" id="rtg:NCTC13098_02939"/>
<protein>
    <submittedName>
        <fullName evidence="1">Uncharacterized protein</fullName>
    </submittedName>
</protein>
<evidence type="ECO:0000313" key="2">
    <source>
        <dbReference type="Proteomes" id="UP000274346"/>
    </source>
</evidence>
<name>A0A3P8JIG5_RAOTE</name>
<evidence type="ECO:0000313" key="1">
    <source>
        <dbReference type="EMBL" id="VDR26588.1"/>
    </source>
</evidence>